<dbReference type="AlphaFoldDB" id="A0A7U7J2B0"/>
<reference evidence="1 2" key="1">
    <citation type="journal article" date="2014" name="ISME J.">
        <title>Candidatus Competibacter-lineage genomes retrieved from metagenomes reveal functional metabolic diversity.</title>
        <authorList>
            <person name="McIlroy S.J."/>
            <person name="Albertsen M."/>
            <person name="Andresen E.K."/>
            <person name="Saunders A.M."/>
            <person name="Kristiansen R."/>
            <person name="Stokholm-Bjerregaard M."/>
            <person name="Nielsen K.L."/>
            <person name="Nielsen P.H."/>
        </authorList>
    </citation>
    <scope>NUCLEOTIDE SEQUENCE [LARGE SCALE GENOMIC DNA]</scope>
    <source>
        <strain evidence="1 2">Run_B_J11</strain>
    </source>
</reference>
<evidence type="ECO:0000313" key="2">
    <source>
        <dbReference type="Proteomes" id="UP000019184"/>
    </source>
</evidence>
<evidence type="ECO:0008006" key="3">
    <source>
        <dbReference type="Google" id="ProtNLM"/>
    </source>
</evidence>
<comment type="caution">
    <text evidence="1">The sequence shown here is derived from an EMBL/GenBank/DDBJ whole genome shotgun (WGS) entry which is preliminary data.</text>
</comment>
<name>A0A7U7J2B0_9GAMM</name>
<evidence type="ECO:0000313" key="1">
    <source>
        <dbReference type="EMBL" id="CDH43143.1"/>
    </source>
</evidence>
<keyword evidence="2" id="KW-1185">Reference proteome</keyword>
<dbReference type="OrthoDB" id="7062694at2"/>
<dbReference type="RefSeq" id="WP_034430105.1">
    <property type="nucleotide sequence ID" value="NZ_CBTK010000010.1"/>
</dbReference>
<proteinExistence type="predicted"/>
<protein>
    <recommendedName>
        <fullName evidence="3">Clan AA aspartic protease</fullName>
    </recommendedName>
</protein>
<sequence>MGLTHITVALSNLRADRQAFEGEFLVDTGSIDCLAPAKALVAAGIDIEGKDVYELANGALVEYPYGFARVLFMGAETVGKVIFGPDDCEPLLGVVALESTGIGVDPVSHTLKRMAAKPLK</sequence>
<gene>
    <name evidence="1" type="ORF">BN874_1070001</name>
</gene>
<dbReference type="Proteomes" id="UP000019184">
    <property type="component" value="Unassembled WGS sequence"/>
</dbReference>
<organism evidence="1 2">
    <name type="scientific">Candidatus Contendobacter odensis Run_B_J11</name>
    <dbReference type="NCBI Taxonomy" id="1400861"/>
    <lineage>
        <taxon>Bacteria</taxon>
        <taxon>Pseudomonadati</taxon>
        <taxon>Pseudomonadota</taxon>
        <taxon>Gammaproteobacteria</taxon>
        <taxon>Candidatus Competibacteraceae</taxon>
        <taxon>Candidatus Contendibacter</taxon>
    </lineage>
</organism>
<accession>A0A7U7J2B0</accession>
<dbReference type="EMBL" id="CBTK010000010">
    <property type="protein sequence ID" value="CDH43143.1"/>
    <property type="molecule type" value="Genomic_DNA"/>
</dbReference>